<reference evidence="2" key="1">
    <citation type="submission" date="2023-07" db="EMBL/GenBank/DDBJ databases">
        <authorList>
            <consortium name="CYATHOMIX"/>
        </authorList>
    </citation>
    <scope>NUCLEOTIDE SEQUENCE</scope>
    <source>
        <strain evidence="2">N/A</strain>
    </source>
</reference>
<dbReference type="InterPro" id="IPR038204">
    <property type="entry name" value="Abf-1/2_sf"/>
</dbReference>
<dbReference type="InterPro" id="IPR031770">
    <property type="entry name" value="Abf-1/2"/>
</dbReference>
<evidence type="ECO:0000256" key="1">
    <source>
        <dbReference type="SAM" id="MobiDB-lite"/>
    </source>
</evidence>
<evidence type="ECO:0000313" key="3">
    <source>
        <dbReference type="Proteomes" id="UP001176961"/>
    </source>
</evidence>
<dbReference type="EMBL" id="CATQJL010000112">
    <property type="protein sequence ID" value="CAJ0594518.1"/>
    <property type="molecule type" value="Genomic_DNA"/>
</dbReference>
<dbReference type="Proteomes" id="UP001176961">
    <property type="component" value="Unassembled WGS sequence"/>
</dbReference>
<name>A0AA36GLY8_CYLNA</name>
<evidence type="ECO:0000313" key="2">
    <source>
        <dbReference type="EMBL" id="CAJ0594518.1"/>
    </source>
</evidence>
<proteinExistence type="predicted"/>
<comment type="caution">
    <text evidence="2">The sequence shown here is derived from an EMBL/GenBank/DDBJ whole genome shotgun (WGS) entry which is preliminary data.</text>
</comment>
<gene>
    <name evidence="2" type="ORF">CYNAS_LOCUS6501</name>
</gene>
<feature type="region of interest" description="Disordered" evidence="1">
    <location>
        <begin position="91"/>
        <end position="113"/>
    </location>
</feature>
<sequence>MKCLFISLLLLSITGTVYSFTCEGMDDKLPIIQGAARAACIASCNIQNCATGNCVKAKIKEGKKTVTRKTCKCSRCDKGSIVSVGVSLPIPGLKSAKKGKSDKGKKAKNTKKA</sequence>
<dbReference type="GO" id="GO:0098542">
    <property type="term" value="P:defense response to other organism"/>
    <property type="evidence" value="ECO:0007669"/>
    <property type="project" value="InterPro"/>
</dbReference>
<dbReference type="Gene3D" id="3.30.30.110">
    <property type="entry name" value="Antibacterial factor-related peptide"/>
    <property type="match status" value="1"/>
</dbReference>
<accession>A0AA36GLY8</accession>
<dbReference type="Pfam" id="PF16839">
    <property type="entry name" value="Antimicrobial25"/>
    <property type="match status" value="1"/>
</dbReference>
<keyword evidence="3" id="KW-1185">Reference proteome</keyword>
<protein>
    <submittedName>
        <fullName evidence="2">Uncharacterized protein</fullName>
    </submittedName>
</protein>
<organism evidence="2 3">
    <name type="scientific">Cylicocyclus nassatus</name>
    <name type="common">Nematode worm</name>
    <dbReference type="NCBI Taxonomy" id="53992"/>
    <lineage>
        <taxon>Eukaryota</taxon>
        <taxon>Metazoa</taxon>
        <taxon>Ecdysozoa</taxon>
        <taxon>Nematoda</taxon>
        <taxon>Chromadorea</taxon>
        <taxon>Rhabditida</taxon>
        <taxon>Rhabditina</taxon>
        <taxon>Rhabditomorpha</taxon>
        <taxon>Strongyloidea</taxon>
        <taxon>Strongylidae</taxon>
        <taxon>Cylicocyclus</taxon>
    </lineage>
</organism>
<dbReference type="AlphaFoldDB" id="A0AA36GLY8"/>